<keyword evidence="3" id="KW-1185">Reference proteome</keyword>
<keyword evidence="1" id="KW-0732">Signal</keyword>
<evidence type="ECO:0000256" key="1">
    <source>
        <dbReference type="SAM" id="SignalP"/>
    </source>
</evidence>
<organism evidence="2 3">
    <name type="scientific">Coniochaeta hoffmannii</name>
    <dbReference type="NCBI Taxonomy" id="91930"/>
    <lineage>
        <taxon>Eukaryota</taxon>
        <taxon>Fungi</taxon>
        <taxon>Dikarya</taxon>
        <taxon>Ascomycota</taxon>
        <taxon>Pezizomycotina</taxon>
        <taxon>Sordariomycetes</taxon>
        <taxon>Sordariomycetidae</taxon>
        <taxon>Coniochaetales</taxon>
        <taxon>Coniochaetaceae</taxon>
        <taxon>Coniochaeta</taxon>
    </lineage>
</organism>
<protein>
    <submittedName>
        <fullName evidence="2">Uncharacterized protein</fullName>
    </submittedName>
</protein>
<name>A0AA38VSJ7_9PEZI</name>
<feature type="chain" id="PRO_5041252190" evidence="1">
    <location>
        <begin position="22"/>
        <end position="89"/>
    </location>
</feature>
<dbReference type="Proteomes" id="UP001174691">
    <property type="component" value="Unassembled WGS sequence"/>
</dbReference>
<evidence type="ECO:0000313" key="2">
    <source>
        <dbReference type="EMBL" id="KAJ9161672.1"/>
    </source>
</evidence>
<dbReference type="EMBL" id="JANBVN010000020">
    <property type="protein sequence ID" value="KAJ9161672.1"/>
    <property type="molecule type" value="Genomic_DNA"/>
</dbReference>
<comment type="caution">
    <text evidence="2">The sequence shown here is derived from an EMBL/GenBank/DDBJ whole genome shotgun (WGS) entry which is preliminary data.</text>
</comment>
<sequence length="89" mass="9549">MRLASLLSLAGLASLLTMAVAQDEFCCTCEDCESCFSDCDVPGGCFIGQCCCATSRVLEARDGTKRYFNLAGVEMKFTSRDETLPADGK</sequence>
<reference evidence="2" key="1">
    <citation type="submission" date="2022-07" db="EMBL/GenBank/DDBJ databases">
        <title>Fungi with potential for degradation of polypropylene.</title>
        <authorList>
            <person name="Gostincar C."/>
        </authorList>
    </citation>
    <scope>NUCLEOTIDE SEQUENCE</scope>
    <source>
        <strain evidence="2">EXF-13287</strain>
    </source>
</reference>
<evidence type="ECO:0000313" key="3">
    <source>
        <dbReference type="Proteomes" id="UP001174691"/>
    </source>
</evidence>
<proteinExistence type="predicted"/>
<gene>
    <name evidence="2" type="ORF">NKR19_g2069</name>
</gene>
<feature type="signal peptide" evidence="1">
    <location>
        <begin position="1"/>
        <end position="21"/>
    </location>
</feature>
<dbReference type="AlphaFoldDB" id="A0AA38VSJ7"/>
<accession>A0AA38VSJ7</accession>